<evidence type="ECO:0000313" key="2">
    <source>
        <dbReference type="EMBL" id="NNH14110.1"/>
    </source>
</evidence>
<proteinExistence type="predicted"/>
<evidence type="ECO:0000313" key="3">
    <source>
        <dbReference type="Proteomes" id="UP000542973"/>
    </source>
</evidence>
<organism evidence="2 3">
    <name type="scientific">Cupriavidus gilardii</name>
    <dbReference type="NCBI Taxonomy" id="82541"/>
    <lineage>
        <taxon>Bacteria</taxon>
        <taxon>Pseudomonadati</taxon>
        <taxon>Pseudomonadota</taxon>
        <taxon>Betaproteobacteria</taxon>
        <taxon>Burkholderiales</taxon>
        <taxon>Burkholderiaceae</taxon>
        <taxon>Cupriavidus</taxon>
    </lineage>
</organism>
<comment type="caution">
    <text evidence="2">The sequence shown here is derived from an EMBL/GenBank/DDBJ whole genome shotgun (WGS) entry which is preliminary data.</text>
</comment>
<feature type="domain" description="DUF488" evidence="1">
    <location>
        <begin position="3"/>
        <end position="127"/>
    </location>
</feature>
<dbReference type="EMBL" id="JABEMD010000076">
    <property type="protein sequence ID" value="NNH14110.1"/>
    <property type="molecule type" value="Genomic_DNA"/>
</dbReference>
<evidence type="ECO:0000259" key="1">
    <source>
        <dbReference type="Pfam" id="PF22751"/>
    </source>
</evidence>
<dbReference type="Pfam" id="PF22751">
    <property type="entry name" value="DUF488-N3a"/>
    <property type="match status" value="1"/>
</dbReference>
<protein>
    <submittedName>
        <fullName evidence="2">DUF488 family protein</fullName>
    </submittedName>
</protein>
<dbReference type="RefSeq" id="WP_053822691.1">
    <property type="nucleotide sequence ID" value="NZ_BAAAEB010000044.1"/>
</dbReference>
<gene>
    <name evidence="2" type="ORF">HLB16_24990</name>
</gene>
<accession>A0A849BDY0</accession>
<sequence>MAVHIVRLGTPRSAGEGLRIGTVRRPPRGVPRGEYASRDYYDVWFPLLSPSAELVAEARHAQQDQDDKAWRHFERRFQAEMAEPEASRTLDLLAALSHQTDFAIGCYCEDEQRCHRSILRKLLARRGAALAQAVEPPTD</sequence>
<dbReference type="AlphaFoldDB" id="A0A849BDY0"/>
<dbReference type="Proteomes" id="UP000542973">
    <property type="component" value="Unassembled WGS sequence"/>
</dbReference>
<name>A0A849BDY0_9BURK</name>
<dbReference type="InterPro" id="IPR054495">
    <property type="entry name" value="DUF488-N3a"/>
</dbReference>
<reference evidence="2 3" key="1">
    <citation type="submission" date="2020-05" db="EMBL/GenBank/DDBJ databases">
        <title>MicrobeNet Type strains.</title>
        <authorList>
            <person name="Nicholson A.C."/>
        </authorList>
    </citation>
    <scope>NUCLEOTIDE SEQUENCE [LARGE SCALE GENOMIC DNA]</scope>
    <source>
        <strain evidence="2 3">ATCC 700815</strain>
    </source>
</reference>